<proteinExistence type="predicted"/>
<dbReference type="AlphaFoldDB" id="A0A4Y9FNK9"/>
<name>A0A4Y9FNK9_STRAI</name>
<sequence length="71" mass="7927">MAVSAQDYLGEPTSTSFQIAECASKTYETCSQLLLHYYTESHKSISPFTGTTKDFFATLSIIKAEPRELKI</sequence>
<evidence type="ECO:0000313" key="1">
    <source>
        <dbReference type="EMBL" id="TFU30807.1"/>
    </source>
</evidence>
<dbReference type="RefSeq" id="WP_135052761.1">
    <property type="nucleotide sequence ID" value="NZ_CAKOCW010000012.1"/>
</dbReference>
<gene>
    <name evidence="1" type="ORF">E4U01_04750</name>
</gene>
<protein>
    <submittedName>
        <fullName evidence="1">Uncharacterized protein</fullName>
    </submittedName>
</protein>
<dbReference type="EMBL" id="SPQA01000013">
    <property type="protein sequence ID" value="TFU30807.1"/>
    <property type="molecule type" value="Genomic_DNA"/>
</dbReference>
<accession>A0A4Y9FNK9</accession>
<organism evidence="1 2">
    <name type="scientific">Streptococcus acidominimus</name>
    <dbReference type="NCBI Taxonomy" id="1326"/>
    <lineage>
        <taxon>Bacteria</taxon>
        <taxon>Bacillati</taxon>
        <taxon>Bacillota</taxon>
        <taxon>Bacilli</taxon>
        <taxon>Lactobacillales</taxon>
        <taxon>Streptococcaceae</taxon>
        <taxon>Streptococcus</taxon>
    </lineage>
</organism>
<dbReference type="Proteomes" id="UP000297747">
    <property type="component" value="Unassembled WGS sequence"/>
</dbReference>
<evidence type="ECO:0000313" key="2">
    <source>
        <dbReference type="Proteomes" id="UP000297747"/>
    </source>
</evidence>
<comment type="caution">
    <text evidence="1">The sequence shown here is derived from an EMBL/GenBank/DDBJ whole genome shotgun (WGS) entry which is preliminary data.</text>
</comment>
<reference evidence="1 2" key="1">
    <citation type="submission" date="2019-03" db="EMBL/GenBank/DDBJ databases">
        <title>Diversity of the mouse oral microbiome.</title>
        <authorList>
            <person name="Joseph S."/>
            <person name="Aduse-Opoku J."/>
            <person name="Curtis M."/>
            <person name="Wade W."/>
            <person name="Hashim A."/>
        </authorList>
    </citation>
    <scope>NUCLEOTIDE SEQUENCE [LARGE SCALE GENOMIC DNA]</scope>
    <source>
        <strain evidence="1 2">HT4</strain>
    </source>
</reference>